<keyword evidence="2" id="KW-1185">Reference proteome</keyword>
<accession>A0A7X2NTE9</accession>
<organism evidence="1 2">
    <name type="scientific">Stecheria intestinalis</name>
    <dbReference type="NCBI Taxonomy" id="2606630"/>
    <lineage>
        <taxon>Bacteria</taxon>
        <taxon>Bacillati</taxon>
        <taxon>Bacillota</taxon>
        <taxon>Erysipelotrichia</taxon>
        <taxon>Erysipelotrichales</taxon>
        <taxon>Erysipelotrichaceae</taxon>
        <taxon>Stecheria</taxon>
    </lineage>
</organism>
<evidence type="ECO:0000313" key="2">
    <source>
        <dbReference type="Proteomes" id="UP000461880"/>
    </source>
</evidence>
<dbReference type="InterPro" id="IPR020034">
    <property type="entry name" value="CHP03577_EF0830/AHA3911"/>
</dbReference>
<dbReference type="EMBL" id="VUMN01000026">
    <property type="protein sequence ID" value="MSS59234.1"/>
    <property type="molecule type" value="Genomic_DNA"/>
</dbReference>
<sequence>MSLTIVIGTRMGGGSKIKDGAEKAFKDAGVDGKVIVIPGMAADMKLGMTMKQNNADLGISQCGSGGAGAITASTLLGWKQKSQLDSAEAAAQAVHEGYRLIGMRFNDTEEVGYKITEALIKESGK</sequence>
<proteinExistence type="predicted"/>
<dbReference type="RefSeq" id="WP_105302629.1">
    <property type="nucleotide sequence ID" value="NZ_JAQXPC010000021.1"/>
</dbReference>
<dbReference type="AlphaFoldDB" id="A0A7X2NTE9"/>
<comment type="caution">
    <text evidence="1">The sequence shown here is derived from an EMBL/GenBank/DDBJ whole genome shotgun (WGS) entry which is preliminary data.</text>
</comment>
<protein>
    <submittedName>
        <fullName evidence="1">Uncharacterized protein</fullName>
    </submittedName>
</protein>
<evidence type="ECO:0000313" key="1">
    <source>
        <dbReference type="EMBL" id="MSS59234.1"/>
    </source>
</evidence>
<reference evidence="1 2" key="1">
    <citation type="submission" date="2019-08" db="EMBL/GenBank/DDBJ databases">
        <title>In-depth cultivation of the pig gut microbiome towards novel bacterial diversity and tailored functional studies.</title>
        <authorList>
            <person name="Wylensek D."/>
            <person name="Hitch T.C.A."/>
            <person name="Clavel T."/>
        </authorList>
    </citation>
    <scope>NUCLEOTIDE SEQUENCE [LARGE SCALE GENOMIC DNA]</scope>
    <source>
        <strain evidence="1 2">Oil+RF-744-GAM-WT-6</strain>
    </source>
</reference>
<name>A0A7X2NTE9_9FIRM</name>
<dbReference type="Proteomes" id="UP000461880">
    <property type="component" value="Unassembled WGS sequence"/>
</dbReference>
<dbReference type="Pfam" id="PF14272">
    <property type="entry name" value="Gly_rich_SFCGS"/>
    <property type="match status" value="1"/>
</dbReference>
<gene>
    <name evidence="1" type="ORF">FYJ51_10035</name>
</gene>